<dbReference type="InterPro" id="IPR001036">
    <property type="entry name" value="Acrflvin-R"/>
</dbReference>
<reference evidence="2" key="1">
    <citation type="submission" date="2018-05" db="EMBL/GenBank/DDBJ databases">
        <authorList>
            <person name="Lanie J.A."/>
            <person name="Ng W.-L."/>
            <person name="Kazmierczak K.M."/>
            <person name="Andrzejewski T.M."/>
            <person name="Davidsen T.M."/>
            <person name="Wayne K.J."/>
            <person name="Tettelin H."/>
            <person name="Glass J.I."/>
            <person name="Rusch D."/>
            <person name="Podicherti R."/>
            <person name="Tsui H.-C.T."/>
            <person name="Winkler M.E."/>
        </authorList>
    </citation>
    <scope>NUCLEOTIDE SEQUENCE</scope>
</reference>
<dbReference type="PANTHER" id="PTHR32063">
    <property type="match status" value="1"/>
</dbReference>
<feature type="non-terminal residue" evidence="2">
    <location>
        <position position="1"/>
    </location>
</feature>
<evidence type="ECO:0000313" key="2">
    <source>
        <dbReference type="EMBL" id="SVE53912.1"/>
    </source>
</evidence>
<feature type="transmembrane region" description="Helical" evidence="1">
    <location>
        <begin position="178"/>
        <end position="210"/>
    </location>
</feature>
<dbReference type="GO" id="GO:0005886">
    <property type="term" value="C:plasma membrane"/>
    <property type="evidence" value="ECO:0007669"/>
    <property type="project" value="TreeGrafter"/>
</dbReference>
<gene>
    <name evidence="2" type="ORF">METZ01_LOCUS506766</name>
</gene>
<evidence type="ECO:0008006" key="3">
    <source>
        <dbReference type="Google" id="ProtNLM"/>
    </source>
</evidence>
<accession>A0A383EAL2</accession>
<dbReference type="GO" id="GO:0042910">
    <property type="term" value="F:xenobiotic transmembrane transporter activity"/>
    <property type="evidence" value="ECO:0007669"/>
    <property type="project" value="TreeGrafter"/>
</dbReference>
<feature type="transmembrane region" description="Helical" evidence="1">
    <location>
        <begin position="61"/>
        <end position="81"/>
    </location>
</feature>
<keyword evidence="1" id="KW-0812">Transmembrane</keyword>
<dbReference type="PANTHER" id="PTHR32063:SF0">
    <property type="entry name" value="SWARMING MOTILITY PROTEIN SWRC"/>
    <property type="match status" value="1"/>
</dbReference>
<evidence type="ECO:0000256" key="1">
    <source>
        <dbReference type="SAM" id="Phobius"/>
    </source>
</evidence>
<dbReference type="Gene3D" id="1.20.1640.10">
    <property type="entry name" value="Multidrug efflux transporter AcrB transmembrane domain"/>
    <property type="match status" value="1"/>
</dbReference>
<proteinExistence type="predicted"/>
<keyword evidence="1" id="KW-1133">Transmembrane helix</keyword>
<sequence length="229" mass="24922">EVQEVLAEFESVLPPGFTMRYTGQSQEQDEATEFLTGAFLTALLLIGFILISQFNSVVKPVIILTPVIMSTMGVLIGLTIFRMPFGIINTGVGIIALAGIVVNNAIILIDYIDVLRKRDGMDQREALVQGGKTRLRPVVLTAITTALGMAPLAIGLNFDFFGLYGSLDPELYWGGEQAAWWGPMAVAIIAGLLVATFLTLVLVPIMYSLIDDAEVFFRRHFTHDAEVAG</sequence>
<dbReference type="EMBL" id="UINC01224334">
    <property type="protein sequence ID" value="SVE53912.1"/>
    <property type="molecule type" value="Genomic_DNA"/>
</dbReference>
<organism evidence="2">
    <name type="scientific">marine metagenome</name>
    <dbReference type="NCBI Taxonomy" id="408172"/>
    <lineage>
        <taxon>unclassified sequences</taxon>
        <taxon>metagenomes</taxon>
        <taxon>ecological metagenomes</taxon>
    </lineage>
</organism>
<dbReference type="AlphaFoldDB" id="A0A383EAL2"/>
<dbReference type="Pfam" id="PF00873">
    <property type="entry name" value="ACR_tran"/>
    <property type="match status" value="1"/>
</dbReference>
<dbReference type="Gene3D" id="3.30.70.1440">
    <property type="entry name" value="Multidrug efflux transporter AcrB pore domain"/>
    <property type="match status" value="1"/>
</dbReference>
<feature type="transmembrane region" description="Helical" evidence="1">
    <location>
        <begin position="135"/>
        <end position="158"/>
    </location>
</feature>
<feature type="transmembrane region" description="Helical" evidence="1">
    <location>
        <begin position="87"/>
        <end position="114"/>
    </location>
</feature>
<keyword evidence="1" id="KW-0472">Membrane</keyword>
<feature type="transmembrane region" description="Helical" evidence="1">
    <location>
        <begin position="34"/>
        <end position="54"/>
    </location>
</feature>
<dbReference type="SUPFAM" id="SSF82866">
    <property type="entry name" value="Multidrug efflux transporter AcrB transmembrane domain"/>
    <property type="match status" value="1"/>
</dbReference>
<protein>
    <recommendedName>
        <fullName evidence="3">SSD domain-containing protein</fullName>
    </recommendedName>
</protein>
<name>A0A383EAL2_9ZZZZ</name>